<evidence type="ECO:0000259" key="5">
    <source>
        <dbReference type="Pfam" id="PF25973"/>
    </source>
</evidence>
<evidence type="ECO:0000256" key="2">
    <source>
        <dbReference type="SAM" id="Coils"/>
    </source>
</evidence>
<dbReference type="PANTHER" id="PTHR30469">
    <property type="entry name" value="MULTIDRUG RESISTANCE PROTEIN MDTA"/>
    <property type="match status" value="1"/>
</dbReference>
<dbReference type="NCBIfam" id="TIGR01730">
    <property type="entry name" value="RND_mfp"/>
    <property type="match status" value="1"/>
</dbReference>
<dbReference type="GO" id="GO:1990281">
    <property type="term" value="C:efflux pump complex"/>
    <property type="evidence" value="ECO:0007669"/>
    <property type="project" value="TreeGrafter"/>
</dbReference>
<dbReference type="EMBL" id="JAEHHL010000005">
    <property type="protein sequence ID" value="MBK0399435.1"/>
    <property type="molecule type" value="Genomic_DNA"/>
</dbReference>
<protein>
    <submittedName>
        <fullName evidence="7">Efflux RND transporter periplasmic adaptor subunit</fullName>
    </submittedName>
</protein>
<keyword evidence="2" id="KW-0175">Coiled coil</keyword>
<comment type="similarity">
    <text evidence="1">Belongs to the membrane fusion protein (MFP) (TC 8.A.1) family.</text>
</comment>
<feature type="domain" description="CzcB-like barrel-sandwich hybrid" evidence="5">
    <location>
        <begin position="84"/>
        <end position="208"/>
    </location>
</feature>
<organism evidence="7 8">
    <name type="scientific">Thermohalobaculum xanthum</name>
    <dbReference type="NCBI Taxonomy" id="2753746"/>
    <lineage>
        <taxon>Bacteria</taxon>
        <taxon>Pseudomonadati</taxon>
        <taxon>Pseudomonadota</taxon>
        <taxon>Alphaproteobacteria</taxon>
        <taxon>Rhodobacterales</taxon>
        <taxon>Paracoccaceae</taxon>
        <taxon>Thermohalobaculum</taxon>
    </lineage>
</organism>
<feature type="transmembrane region" description="Helical" evidence="3">
    <location>
        <begin position="20"/>
        <end position="37"/>
    </location>
</feature>
<proteinExistence type="inferred from homology"/>
<dbReference type="InterPro" id="IPR058637">
    <property type="entry name" value="YknX-like_C"/>
</dbReference>
<keyword evidence="8" id="KW-1185">Reference proteome</keyword>
<dbReference type="FunFam" id="2.40.30.170:FF:000010">
    <property type="entry name" value="Efflux RND transporter periplasmic adaptor subunit"/>
    <property type="match status" value="1"/>
</dbReference>
<reference evidence="7" key="1">
    <citation type="submission" date="2020-12" db="EMBL/GenBank/DDBJ databases">
        <title>Bacterial taxonomy.</title>
        <authorList>
            <person name="Pan X."/>
        </authorList>
    </citation>
    <scope>NUCLEOTIDE SEQUENCE</scope>
    <source>
        <strain evidence="7">M0105</strain>
    </source>
</reference>
<dbReference type="SUPFAM" id="SSF111369">
    <property type="entry name" value="HlyD-like secretion proteins"/>
    <property type="match status" value="1"/>
</dbReference>
<dbReference type="AlphaFoldDB" id="A0A8J7M815"/>
<dbReference type="Gene3D" id="2.40.30.170">
    <property type="match status" value="1"/>
</dbReference>
<dbReference type="Pfam" id="PF25989">
    <property type="entry name" value="YknX_C"/>
    <property type="match status" value="1"/>
</dbReference>
<dbReference type="Pfam" id="PF25973">
    <property type="entry name" value="BSH_CzcB"/>
    <property type="match status" value="1"/>
</dbReference>
<dbReference type="Gene3D" id="2.40.50.100">
    <property type="match status" value="1"/>
</dbReference>
<evidence type="ECO:0000256" key="3">
    <source>
        <dbReference type="SAM" id="Phobius"/>
    </source>
</evidence>
<dbReference type="Gene3D" id="1.10.287.470">
    <property type="entry name" value="Helix hairpin bin"/>
    <property type="match status" value="1"/>
</dbReference>
<evidence type="ECO:0000259" key="4">
    <source>
        <dbReference type="Pfam" id="PF25954"/>
    </source>
</evidence>
<dbReference type="InterPro" id="IPR058792">
    <property type="entry name" value="Beta-barrel_RND_2"/>
</dbReference>
<keyword evidence="3" id="KW-0472">Membrane</keyword>
<keyword evidence="3" id="KW-1133">Transmembrane helix</keyword>
<dbReference type="Pfam" id="PF25954">
    <property type="entry name" value="Beta-barrel_RND_2"/>
    <property type="match status" value="1"/>
</dbReference>
<gene>
    <name evidence="7" type="ORF">H0I76_09550</name>
</gene>
<dbReference type="InterPro" id="IPR006143">
    <property type="entry name" value="RND_pump_MFP"/>
</dbReference>
<evidence type="ECO:0000256" key="1">
    <source>
        <dbReference type="ARBA" id="ARBA00009477"/>
    </source>
</evidence>
<sequence length="378" mass="40384">MERGGASSCGGVRVPIWKQFLVLVLLGIVGAGGYEAYRTHLASETAASTSAGNREVPVEVALVERRRLSRTVEAVGSTRARQSIEIVPLASGRVEEIAFTPGQKVAAGQVLVRLDSDIERANLAEAEALLVEKDQAIERTRRLQRTNAVALAALEQVTAERAAAEAAVERTRRRLSDRVIRAPFSGVVGLTDVDLGARVDDETVLTTLDDLSEVEVEFSLPETLFSEIAAAQLVSARSAAFPRRIFHGRVAAIGSRIDAVSRSFRVRAIIPNPEGVLPSGMFMSLTLTLAEAEALVVPEEAVLVQAADTFVFVVEDGRAVRRKIVSGQRQDGLIAVTDGLTGEEAVVTRGLQRIRDGAQVRVLGDPLDTAQHDPAGSG</sequence>
<evidence type="ECO:0000259" key="6">
    <source>
        <dbReference type="Pfam" id="PF25989"/>
    </source>
</evidence>
<dbReference type="InterPro" id="IPR058647">
    <property type="entry name" value="BSH_CzcB-like"/>
</dbReference>
<feature type="coiled-coil region" evidence="2">
    <location>
        <begin position="123"/>
        <end position="174"/>
    </location>
</feature>
<dbReference type="Gene3D" id="2.40.420.20">
    <property type="match status" value="1"/>
</dbReference>
<keyword evidence="3" id="KW-0812">Transmembrane</keyword>
<dbReference type="GO" id="GO:0015562">
    <property type="term" value="F:efflux transmembrane transporter activity"/>
    <property type="evidence" value="ECO:0007669"/>
    <property type="project" value="TreeGrafter"/>
</dbReference>
<feature type="domain" description="YknX-like C-terminal permuted SH3-like" evidence="6">
    <location>
        <begin position="294"/>
        <end position="362"/>
    </location>
</feature>
<evidence type="ECO:0000313" key="7">
    <source>
        <dbReference type="EMBL" id="MBK0399435.1"/>
    </source>
</evidence>
<dbReference type="Proteomes" id="UP000655420">
    <property type="component" value="Unassembled WGS sequence"/>
</dbReference>
<dbReference type="PANTHER" id="PTHR30469:SF11">
    <property type="entry name" value="BLL4320 PROTEIN"/>
    <property type="match status" value="1"/>
</dbReference>
<feature type="domain" description="CusB-like beta-barrel" evidence="4">
    <location>
        <begin position="216"/>
        <end position="288"/>
    </location>
</feature>
<comment type="caution">
    <text evidence="7">The sequence shown here is derived from an EMBL/GenBank/DDBJ whole genome shotgun (WGS) entry which is preliminary data.</text>
</comment>
<name>A0A8J7M815_9RHOB</name>
<accession>A0A8J7M815</accession>
<evidence type="ECO:0000313" key="8">
    <source>
        <dbReference type="Proteomes" id="UP000655420"/>
    </source>
</evidence>